<dbReference type="InterPro" id="IPR003599">
    <property type="entry name" value="Ig_sub"/>
</dbReference>
<proteinExistence type="predicted"/>
<dbReference type="SMART" id="SM00409">
    <property type="entry name" value="IG"/>
    <property type="match status" value="3"/>
</dbReference>
<dbReference type="SMART" id="SM00408">
    <property type="entry name" value="IGc2"/>
    <property type="match status" value="2"/>
</dbReference>
<dbReference type="InterPro" id="IPR051170">
    <property type="entry name" value="Neural/epithelial_adhesion"/>
</dbReference>
<evidence type="ECO:0000256" key="1">
    <source>
        <dbReference type="ARBA" id="ARBA00022729"/>
    </source>
</evidence>
<dbReference type="Proteomes" id="UP000681722">
    <property type="component" value="Unassembled WGS sequence"/>
</dbReference>
<feature type="domain" description="Ig-like" evidence="5">
    <location>
        <begin position="111"/>
        <end position="191"/>
    </location>
</feature>
<dbReference type="EMBL" id="CAJOBC010101743">
    <property type="protein sequence ID" value="CAF4475551.1"/>
    <property type="molecule type" value="Genomic_DNA"/>
</dbReference>
<dbReference type="AlphaFoldDB" id="A0A816ALI1"/>
<keyword evidence="4" id="KW-0393">Immunoglobulin domain</keyword>
<dbReference type="FunFam" id="2.60.40.10:FF:000032">
    <property type="entry name" value="palladin isoform X1"/>
    <property type="match status" value="1"/>
</dbReference>
<dbReference type="InterPro" id="IPR003598">
    <property type="entry name" value="Ig_sub2"/>
</dbReference>
<dbReference type="InterPro" id="IPR007110">
    <property type="entry name" value="Ig-like_dom"/>
</dbReference>
<dbReference type="Proteomes" id="UP000663829">
    <property type="component" value="Unassembled WGS sequence"/>
</dbReference>
<dbReference type="GO" id="GO:0043005">
    <property type="term" value="C:neuron projection"/>
    <property type="evidence" value="ECO:0007669"/>
    <property type="project" value="TreeGrafter"/>
</dbReference>
<organism evidence="6 8">
    <name type="scientific">Didymodactylos carnosus</name>
    <dbReference type="NCBI Taxonomy" id="1234261"/>
    <lineage>
        <taxon>Eukaryota</taxon>
        <taxon>Metazoa</taxon>
        <taxon>Spiralia</taxon>
        <taxon>Gnathifera</taxon>
        <taxon>Rotifera</taxon>
        <taxon>Eurotatoria</taxon>
        <taxon>Bdelloidea</taxon>
        <taxon>Philodinida</taxon>
        <taxon>Philodinidae</taxon>
        <taxon>Didymodactylos</taxon>
    </lineage>
</organism>
<evidence type="ECO:0000313" key="7">
    <source>
        <dbReference type="EMBL" id="CAF4475551.1"/>
    </source>
</evidence>
<evidence type="ECO:0000256" key="4">
    <source>
        <dbReference type="ARBA" id="ARBA00023319"/>
    </source>
</evidence>
<dbReference type="PANTHER" id="PTHR12231">
    <property type="entry name" value="CTX-RELATED TYPE I TRANSMEMBRANE PROTEIN"/>
    <property type="match status" value="1"/>
</dbReference>
<evidence type="ECO:0000259" key="5">
    <source>
        <dbReference type="PROSITE" id="PS50835"/>
    </source>
</evidence>
<dbReference type="Pfam" id="PF13927">
    <property type="entry name" value="Ig_3"/>
    <property type="match status" value="1"/>
</dbReference>
<keyword evidence="3" id="KW-1015">Disulfide bond</keyword>
<reference evidence="6" key="1">
    <citation type="submission" date="2021-02" db="EMBL/GenBank/DDBJ databases">
        <authorList>
            <person name="Nowell W R."/>
        </authorList>
    </citation>
    <scope>NUCLEOTIDE SEQUENCE</scope>
</reference>
<evidence type="ECO:0000313" key="8">
    <source>
        <dbReference type="Proteomes" id="UP000663829"/>
    </source>
</evidence>
<evidence type="ECO:0000313" key="6">
    <source>
        <dbReference type="EMBL" id="CAF1599150.1"/>
    </source>
</evidence>
<keyword evidence="8" id="KW-1185">Reference proteome</keyword>
<dbReference type="Gene3D" id="2.60.40.10">
    <property type="entry name" value="Immunoglobulins"/>
    <property type="match status" value="2"/>
</dbReference>
<keyword evidence="2" id="KW-0677">Repeat</keyword>
<evidence type="ECO:0000256" key="2">
    <source>
        <dbReference type="ARBA" id="ARBA00022737"/>
    </source>
</evidence>
<dbReference type="PROSITE" id="PS50835">
    <property type="entry name" value="IG_LIKE"/>
    <property type="match status" value="1"/>
</dbReference>
<evidence type="ECO:0000256" key="3">
    <source>
        <dbReference type="ARBA" id="ARBA00023157"/>
    </source>
</evidence>
<protein>
    <recommendedName>
        <fullName evidence="5">Ig-like domain-containing protein</fullName>
    </recommendedName>
</protein>
<sequence length="307" mass="34418">IEADPPNPNVGEGLKVRCFLINVDPFSLYRVQLLWSIKRNGLDRDFRILAYGGSVRDTLSGRVSARKESEEVYEIVFRPIQESDTGVVRCELANTEAQVKADRTINVHVPPSIISITSDLQVTAGDEVTLNCAASGNPMPLIMWVRDGQEYPTSYSSVYKIDQVSKEDRGLYKCVAQQQTEQKQSAEAVVNIFVDFAPTVTCEQEIIIQVPNINADAEITCIAEAYPMNVLKWEFSQGNTNVRKAIAIGEHYRIDTNVAADSIDSRYSSRLTVKGVTQADFGKYTLIVMDESKRQAYYMYLLFCIKS</sequence>
<dbReference type="PANTHER" id="PTHR12231:SF253">
    <property type="entry name" value="DPR-INTERACTING PROTEIN ETA, ISOFORM B-RELATED"/>
    <property type="match status" value="1"/>
</dbReference>
<dbReference type="OrthoDB" id="10010359at2759"/>
<comment type="caution">
    <text evidence="6">The sequence shown here is derived from an EMBL/GenBank/DDBJ whole genome shotgun (WGS) entry which is preliminary data.</text>
</comment>
<dbReference type="EMBL" id="CAJNOQ010035370">
    <property type="protein sequence ID" value="CAF1599150.1"/>
    <property type="molecule type" value="Genomic_DNA"/>
</dbReference>
<feature type="non-terminal residue" evidence="6">
    <location>
        <position position="307"/>
    </location>
</feature>
<gene>
    <name evidence="6" type="ORF">GPM918_LOCUS42316</name>
    <name evidence="7" type="ORF">SRO942_LOCUS43529</name>
</gene>
<dbReference type="InterPro" id="IPR036179">
    <property type="entry name" value="Ig-like_dom_sf"/>
</dbReference>
<dbReference type="InterPro" id="IPR013783">
    <property type="entry name" value="Ig-like_fold"/>
</dbReference>
<keyword evidence="1" id="KW-0732">Signal</keyword>
<accession>A0A816ALI1</accession>
<name>A0A816ALI1_9BILA</name>
<dbReference type="SUPFAM" id="SSF48726">
    <property type="entry name" value="Immunoglobulin"/>
    <property type="match status" value="3"/>
</dbReference>